<organism evidence="2 3">
    <name type="scientific">Dreissena polymorpha</name>
    <name type="common">Zebra mussel</name>
    <name type="synonym">Mytilus polymorpha</name>
    <dbReference type="NCBI Taxonomy" id="45954"/>
    <lineage>
        <taxon>Eukaryota</taxon>
        <taxon>Metazoa</taxon>
        <taxon>Spiralia</taxon>
        <taxon>Lophotrochozoa</taxon>
        <taxon>Mollusca</taxon>
        <taxon>Bivalvia</taxon>
        <taxon>Autobranchia</taxon>
        <taxon>Heteroconchia</taxon>
        <taxon>Euheterodonta</taxon>
        <taxon>Imparidentia</taxon>
        <taxon>Neoheterodontei</taxon>
        <taxon>Myida</taxon>
        <taxon>Dreissenoidea</taxon>
        <taxon>Dreissenidae</taxon>
        <taxon>Dreissena</taxon>
    </lineage>
</organism>
<reference evidence="2" key="2">
    <citation type="submission" date="2020-11" db="EMBL/GenBank/DDBJ databases">
        <authorList>
            <person name="McCartney M.A."/>
            <person name="Auch B."/>
            <person name="Kono T."/>
            <person name="Mallez S."/>
            <person name="Becker A."/>
            <person name="Gohl D.M."/>
            <person name="Silverstein K.A.T."/>
            <person name="Koren S."/>
            <person name="Bechman K.B."/>
            <person name="Herman A."/>
            <person name="Abrahante J.E."/>
            <person name="Garbe J."/>
        </authorList>
    </citation>
    <scope>NUCLEOTIDE SEQUENCE</scope>
    <source>
        <strain evidence="2">Duluth1</strain>
        <tissue evidence="2">Whole animal</tissue>
    </source>
</reference>
<dbReference type="EMBL" id="JAIWYP010000002">
    <property type="protein sequence ID" value="KAH3872484.1"/>
    <property type="molecule type" value="Genomic_DNA"/>
</dbReference>
<proteinExistence type="predicted"/>
<name>A0A9D4MB44_DREPO</name>
<dbReference type="AlphaFoldDB" id="A0A9D4MB44"/>
<protein>
    <submittedName>
        <fullName evidence="2">Uncharacterized protein</fullName>
    </submittedName>
</protein>
<feature type="region of interest" description="Disordered" evidence="1">
    <location>
        <begin position="18"/>
        <end position="108"/>
    </location>
</feature>
<keyword evidence="3" id="KW-1185">Reference proteome</keyword>
<gene>
    <name evidence="2" type="ORF">DPMN_035700</name>
</gene>
<accession>A0A9D4MB44</accession>
<sequence>MPPFLLPSLSHRKLCGDTRQLSTSRPQAELQGLGGGLPPDMRHVSQTVCGNALMPMNRPQLKVPDSESRKSPPKATGGPSFIPQQAQRRGGMKAGYNKPRRRNDQHQPFKVMHWNADGVFNKKTELEYILYEHDINVCCIREN</sequence>
<evidence type="ECO:0000313" key="2">
    <source>
        <dbReference type="EMBL" id="KAH3872484.1"/>
    </source>
</evidence>
<reference evidence="2" key="1">
    <citation type="journal article" date="2019" name="bioRxiv">
        <title>The Genome of the Zebra Mussel, Dreissena polymorpha: A Resource for Invasive Species Research.</title>
        <authorList>
            <person name="McCartney M.A."/>
            <person name="Auch B."/>
            <person name="Kono T."/>
            <person name="Mallez S."/>
            <person name="Zhang Y."/>
            <person name="Obille A."/>
            <person name="Becker A."/>
            <person name="Abrahante J.E."/>
            <person name="Garbe J."/>
            <person name="Badalamenti J.P."/>
            <person name="Herman A."/>
            <person name="Mangelson H."/>
            <person name="Liachko I."/>
            <person name="Sullivan S."/>
            <person name="Sone E.D."/>
            <person name="Koren S."/>
            <person name="Silverstein K.A.T."/>
            <person name="Beckman K.B."/>
            <person name="Gohl D.M."/>
        </authorList>
    </citation>
    <scope>NUCLEOTIDE SEQUENCE</scope>
    <source>
        <strain evidence="2">Duluth1</strain>
        <tissue evidence="2">Whole animal</tissue>
    </source>
</reference>
<dbReference type="Proteomes" id="UP000828390">
    <property type="component" value="Unassembled WGS sequence"/>
</dbReference>
<evidence type="ECO:0000256" key="1">
    <source>
        <dbReference type="SAM" id="MobiDB-lite"/>
    </source>
</evidence>
<evidence type="ECO:0000313" key="3">
    <source>
        <dbReference type="Proteomes" id="UP000828390"/>
    </source>
</evidence>
<comment type="caution">
    <text evidence="2">The sequence shown here is derived from an EMBL/GenBank/DDBJ whole genome shotgun (WGS) entry which is preliminary data.</text>
</comment>